<protein>
    <submittedName>
        <fullName evidence="2">Type II toxin-antitoxin system RelE/ParE family toxin</fullName>
    </submittedName>
</protein>
<organism evidence="2 3">
    <name type="scientific">Pseudobutyrivibrio xylanivorans</name>
    <dbReference type="NCBI Taxonomy" id="185007"/>
    <lineage>
        <taxon>Bacteria</taxon>
        <taxon>Bacillati</taxon>
        <taxon>Bacillota</taxon>
        <taxon>Clostridia</taxon>
        <taxon>Lachnospirales</taxon>
        <taxon>Lachnospiraceae</taxon>
        <taxon>Pseudobutyrivibrio</taxon>
    </lineage>
</organism>
<dbReference type="Proteomes" id="UP000327030">
    <property type="component" value="Chromosome 1"/>
</dbReference>
<reference evidence="3" key="1">
    <citation type="submission" date="2019-08" db="EMBL/GenBank/DDBJ databases">
        <title>Complete Genome Sequence of the Polysaccharide-Degrading Rumen Bacterium Pseudobutyrivibrio xylanivorans MA3014.</title>
        <authorList>
            <person name="Palevich N."/>
            <person name="Maclean P.H."/>
            <person name="Kelly W.J."/>
            <person name="Leahy S.C."/>
            <person name="Rakonjac J."/>
            <person name="Attwood G.T."/>
        </authorList>
    </citation>
    <scope>NUCLEOTIDE SEQUENCE [LARGE SCALE GENOMIC DNA]</scope>
    <source>
        <strain evidence="3">MA3014</strain>
    </source>
</reference>
<dbReference type="OrthoDB" id="361440at2"/>
<evidence type="ECO:0000256" key="1">
    <source>
        <dbReference type="ARBA" id="ARBA00022649"/>
    </source>
</evidence>
<sequence>MAFKIYDYDFTEIAEADIDETLYYISNELCNPKAAKDFVDELDDKLADICKSPKNGRLVVNEFLKRDDVRRFLVDNYIAYYIIDEANSKIVVLRVVYSKRNQNEILKNL</sequence>
<dbReference type="KEGG" id="pxv:FXF36_14895"/>
<name>A0A5P6VUZ1_PSEXY</name>
<dbReference type="Gene3D" id="3.30.2310.20">
    <property type="entry name" value="RelE-like"/>
    <property type="match status" value="1"/>
</dbReference>
<evidence type="ECO:0000313" key="3">
    <source>
        <dbReference type="Proteomes" id="UP000327030"/>
    </source>
</evidence>
<evidence type="ECO:0000313" key="2">
    <source>
        <dbReference type="EMBL" id="QFJ56078.1"/>
    </source>
</evidence>
<accession>A0A5P6VUZ1</accession>
<keyword evidence="1" id="KW-1277">Toxin-antitoxin system</keyword>
<dbReference type="RefSeq" id="WP_151625449.1">
    <property type="nucleotide sequence ID" value="NZ_CP043028.1"/>
</dbReference>
<proteinExistence type="predicted"/>
<gene>
    <name evidence="2" type="ORF">FXF36_14895</name>
</gene>
<dbReference type="AlphaFoldDB" id="A0A5P6VUZ1"/>
<dbReference type="Pfam" id="PF05016">
    <property type="entry name" value="ParE_toxin"/>
    <property type="match status" value="1"/>
</dbReference>
<dbReference type="InterPro" id="IPR007712">
    <property type="entry name" value="RelE/ParE_toxin"/>
</dbReference>
<dbReference type="EMBL" id="CP043028">
    <property type="protein sequence ID" value="QFJ56078.1"/>
    <property type="molecule type" value="Genomic_DNA"/>
</dbReference>
<dbReference type="InterPro" id="IPR035093">
    <property type="entry name" value="RelE/ParE_toxin_dom_sf"/>
</dbReference>